<name>A0A0D2RCK1_GOSRA</name>
<dbReference type="EMBL" id="CM001743">
    <property type="protein sequence ID" value="KJB27406.1"/>
    <property type="molecule type" value="Genomic_DNA"/>
</dbReference>
<proteinExistence type="predicted"/>
<evidence type="ECO:0000313" key="2">
    <source>
        <dbReference type="EMBL" id="KJB27406.1"/>
    </source>
</evidence>
<protein>
    <submittedName>
        <fullName evidence="2">Uncharacterized protein</fullName>
    </submittedName>
</protein>
<dbReference type="AlphaFoldDB" id="A0A0D2RCK1"/>
<organism evidence="2 3">
    <name type="scientific">Gossypium raimondii</name>
    <name type="common">Peruvian cotton</name>
    <name type="synonym">Gossypium klotzschianum subsp. raimondii</name>
    <dbReference type="NCBI Taxonomy" id="29730"/>
    <lineage>
        <taxon>Eukaryota</taxon>
        <taxon>Viridiplantae</taxon>
        <taxon>Streptophyta</taxon>
        <taxon>Embryophyta</taxon>
        <taxon>Tracheophyta</taxon>
        <taxon>Spermatophyta</taxon>
        <taxon>Magnoliopsida</taxon>
        <taxon>eudicotyledons</taxon>
        <taxon>Gunneridae</taxon>
        <taxon>Pentapetalae</taxon>
        <taxon>rosids</taxon>
        <taxon>malvids</taxon>
        <taxon>Malvales</taxon>
        <taxon>Malvaceae</taxon>
        <taxon>Malvoideae</taxon>
        <taxon>Gossypium</taxon>
    </lineage>
</organism>
<evidence type="ECO:0000256" key="1">
    <source>
        <dbReference type="SAM" id="Phobius"/>
    </source>
</evidence>
<keyword evidence="1" id="KW-0472">Membrane</keyword>
<keyword evidence="1" id="KW-1133">Transmembrane helix</keyword>
<dbReference type="Proteomes" id="UP000032304">
    <property type="component" value="Chromosome 4"/>
</dbReference>
<gene>
    <name evidence="2" type="ORF">B456_004G120300</name>
</gene>
<keyword evidence="3" id="KW-1185">Reference proteome</keyword>
<feature type="transmembrane region" description="Helical" evidence="1">
    <location>
        <begin position="12"/>
        <end position="35"/>
    </location>
</feature>
<dbReference type="OMA" id="GHLIHPE"/>
<evidence type="ECO:0000313" key="3">
    <source>
        <dbReference type="Proteomes" id="UP000032304"/>
    </source>
</evidence>
<dbReference type="Gramene" id="KJB27406">
    <property type="protein sequence ID" value="KJB27406"/>
    <property type="gene ID" value="B456_004G120300"/>
</dbReference>
<reference evidence="2 3" key="1">
    <citation type="journal article" date="2012" name="Nature">
        <title>Repeated polyploidization of Gossypium genomes and the evolution of spinnable cotton fibres.</title>
        <authorList>
            <person name="Paterson A.H."/>
            <person name="Wendel J.F."/>
            <person name="Gundlach H."/>
            <person name="Guo H."/>
            <person name="Jenkins J."/>
            <person name="Jin D."/>
            <person name="Llewellyn D."/>
            <person name="Showmaker K.C."/>
            <person name="Shu S."/>
            <person name="Udall J."/>
            <person name="Yoo M.J."/>
            <person name="Byers R."/>
            <person name="Chen W."/>
            <person name="Doron-Faigenboim A."/>
            <person name="Duke M.V."/>
            <person name="Gong L."/>
            <person name="Grimwood J."/>
            <person name="Grover C."/>
            <person name="Grupp K."/>
            <person name="Hu G."/>
            <person name="Lee T.H."/>
            <person name="Li J."/>
            <person name="Lin L."/>
            <person name="Liu T."/>
            <person name="Marler B.S."/>
            <person name="Page J.T."/>
            <person name="Roberts A.W."/>
            <person name="Romanel E."/>
            <person name="Sanders W.S."/>
            <person name="Szadkowski E."/>
            <person name="Tan X."/>
            <person name="Tang H."/>
            <person name="Xu C."/>
            <person name="Wang J."/>
            <person name="Wang Z."/>
            <person name="Zhang D."/>
            <person name="Zhang L."/>
            <person name="Ashrafi H."/>
            <person name="Bedon F."/>
            <person name="Bowers J.E."/>
            <person name="Brubaker C.L."/>
            <person name="Chee P.W."/>
            <person name="Das S."/>
            <person name="Gingle A.R."/>
            <person name="Haigler C.H."/>
            <person name="Harker D."/>
            <person name="Hoffmann L.V."/>
            <person name="Hovav R."/>
            <person name="Jones D.C."/>
            <person name="Lemke C."/>
            <person name="Mansoor S."/>
            <person name="ur Rahman M."/>
            <person name="Rainville L.N."/>
            <person name="Rambani A."/>
            <person name="Reddy U.K."/>
            <person name="Rong J.K."/>
            <person name="Saranga Y."/>
            <person name="Scheffler B.E."/>
            <person name="Scheffler J.A."/>
            <person name="Stelly D.M."/>
            <person name="Triplett B.A."/>
            <person name="Van Deynze A."/>
            <person name="Vaslin M.F."/>
            <person name="Waghmare V.N."/>
            <person name="Walford S.A."/>
            <person name="Wright R.J."/>
            <person name="Zaki E.A."/>
            <person name="Zhang T."/>
            <person name="Dennis E.S."/>
            <person name="Mayer K.F."/>
            <person name="Peterson D.G."/>
            <person name="Rokhsar D.S."/>
            <person name="Wang X."/>
            <person name="Schmutz J."/>
        </authorList>
    </citation>
    <scope>NUCLEOTIDE SEQUENCE [LARGE SCALE GENOMIC DNA]</scope>
</reference>
<keyword evidence="1" id="KW-0812">Transmembrane</keyword>
<accession>A0A0D2RCK1</accession>
<sequence>MFNVVSFRLLYIIMFRLSFGYIFMLILLIVIGHLIHPEFCRKKMSSLEKERQDFLSTIEALKEGKYANS</sequence>